<reference evidence="3 4" key="1">
    <citation type="submission" date="2016-11" db="EMBL/GenBank/DDBJ databases">
        <title>Draft Genome Sequences of Nine Cyanobacterial Strains from Diverse Habitats.</title>
        <authorList>
            <person name="Zhu T."/>
            <person name="Hou S."/>
            <person name="Lu X."/>
            <person name="Hess W.R."/>
        </authorList>
    </citation>
    <scope>NUCLEOTIDE SEQUENCE [LARGE SCALE GENOMIC DNA]</scope>
    <source>
        <strain evidence="3 4">NIES-592</strain>
    </source>
</reference>
<feature type="transmembrane region" description="Helical" evidence="1">
    <location>
        <begin position="296"/>
        <end position="318"/>
    </location>
</feature>
<feature type="domain" description="FHA" evidence="2">
    <location>
        <begin position="25"/>
        <end position="83"/>
    </location>
</feature>
<dbReference type="EMBL" id="MRCA01000002">
    <property type="protein sequence ID" value="OKH15786.1"/>
    <property type="molecule type" value="Genomic_DNA"/>
</dbReference>
<dbReference type="Pfam" id="PF00498">
    <property type="entry name" value="FHA"/>
    <property type="match status" value="1"/>
</dbReference>
<dbReference type="GO" id="GO:0008233">
    <property type="term" value="F:peptidase activity"/>
    <property type="evidence" value="ECO:0007669"/>
    <property type="project" value="InterPro"/>
</dbReference>
<feature type="transmembrane region" description="Helical" evidence="1">
    <location>
        <begin position="212"/>
        <end position="238"/>
    </location>
</feature>
<dbReference type="InterPro" id="IPR008984">
    <property type="entry name" value="SMAD_FHA_dom_sf"/>
</dbReference>
<name>A0A1U7H3U5_9CYAN</name>
<evidence type="ECO:0000256" key="1">
    <source>
        <dbReference type="SAM" id="Phobius"/>
    </source>
</evidence>
<dbReference type="RefSeq" id="WP_073555275.1">
    <property type="nucleotide sequence ID" value="NZ_MRCA01000002.1"/>
</dbReference>
<dbReference type="AlphaFoldDB" id="A0A1U7H3U5"/>
<protein>
    <recommendedName>
        <fullName evidence="2">FHA domain-containing protein</fullName>
    </recommendedName>
</protein>
<feature type="transmembrane region" description="Helical" evidence="1">
    <location>
        <begin position="163"/>
        <end position="180"/>
    </location>
</feature>
<dbReference type="InterPro" id="IPR026898">
    <property type="entry name" value="PrsW"/>
</dbReference>
<evidence type="ECO:0000259" key="2">
    <source>
        <dbReference type="PROSITE" id="PS50006"/>
    </source>
</evidence>
<proteinExistence type="predicted"/>
<accession>A0A1U7H3U5</accession>
<dbReference type="SUPFAM" id="SSF49879">
    <property type="entry name" value="SMAD/FHA domain"/>
    <property type="match status" value="1"/>
</dbReference>
<dbReference type="PROSITE" id="PS50006">
    <property type="entry name" value="FHA_DOMAIN"/>
    <property type="match status" value="1"/>
</dbReference>
<sequence>MSNAFLRMVAGSQEYSYSLLTTGEMVLGRDPNSCQIVLDSNVHSMVSRRHAVIRPSQTPDGRTSFLVCDLNSANGTYLNGQILQGCQELQNGDRITLGNNGPEFFFEYQYQYNPQPVGIPQPAPATNHAAFNYSAPSPSTNDDTSLSQLIPLFSTPKDLTRKAYLVPGIITVIFVVLLFFVQGYLYQILLGAYLAGATLYFIYQLCGKPKPWWVLIVSTIITVVVLASPILDIFIIVFRGILPGSIPEDPTSLSFPELFIRFFFGAGLLEELLKALPIIIFYLIGKSLASPKRERIGVWEPLDGILLGSASAVGFTLFETLGQYVPGRIAEVAQEMGTEAALGAGLQLLIPRILGEVAGHMAWSGWFGYCIGLGILKPRLASRILPIGYLSAAGLHGLWNSSAGLAGSLGVFVLGLLVVVGGISYALLATAIIKARALSPTREQNFATRFFK</sequence>
<keyword evidence="1" id="KW-0812">Transmembrane</keyword>
<feature type="transmembrane region" description="Helical" evidence="1">
    <location>
        <begin position="411"/>
        <end position="433"/>
    </location>
</feature>
<dbReference type="OrthoDB" id="9816434at2"/>
<dbReference type="PANTHER" id="PTHR36844:SF1">
    <property type="entry name" value="PROTEASE PRSW"/>
    <property type="match status" value="1"/>
</dbReference>
<feature type="transmembrane region" description="Helical" evidence="1">
    <location>
        <begin position="186"/>
        <end position="205"/>
    </location>
</feature>
<comment type="caution">
    <text evidence="3">The sequence shown here is derived from an EMBL/GenBank/DDBJ whole genome shotgun (WGS) entry which is preliminary data.</text>
</comment>
<feature type="transmembrane region" description="Helical" evidence="1">
    <location>
        <begin position="258"/>
        <end position="284"/>
    </location>
</feature>
<dbReference type="Gene3D" id="2.60.200.20">
    <property type="match status" value="1"/>
</dbReference>
<evidence type="ECO:0000313" key="4">
    <source>
        <dbReference type="Proteomes" id="UP000186391"/>
    </source>
</evidence>
<keyword evidence="1" id="KW-1133">Transmembrane helix</keyword>
<dbReference type="PANTHER" id="PTHR36844">
    <property type="entry name" value="PROTEASE PRSW"/>
    <property type="match status" value="1"/>
</dbReference>
<keyword evidence="1" id="KW-0472">Membrane</keyword>
<gene>
    <name evidence="3" type="ORF">NIES592_06880</name>
</gene>
<dbReference type="Proteomes" id="UP000186391">
    <property type="component" value="Unassembled WGS sequence"/>
</dbReference>
<dbReference type="CDD" id="cd00060">
    <property type="entry name" value="FHA"/>
    <property type="match status" value="1"/>
</dbReference>
<keyword evidence="4" id="KW-1185">Reference proteome</keyword>
<dbReference type="SMART" id="SM00240">
    <property type="entry name" value="FHA"/>
    <property type="match status" value="1"/>
</dbReference>
<evidence type="ECO:0000313" key="3">
    <source>
        <dbReference type="EMBL" id="OKH15786.1"/>
    </source>
</evidence>
<dbReference type="InterPro" id="IPR000253">
    <property type="entry name" value="FHA_dom"/>
</dbReference>
<organism evidence="3 4">
    <name type="scientific">Fischerella major NIES-592</name>
    <dbReference type="NCBI Taxonomy" id="210994"/>
    <lineage>
        <taxon>Bacteria</taxon>
        <taxon>Bacillati</taxon>
        <taxon>Cyanobacteriota</taxon>
        <taxon>Cyanophyceae</taxon>
        <taxon>Nostocales</taxon>
        <taxon>Hapalosiphonaceae</taxon>
        <taxon>Fischerella</taxon>
    </lineage>
</organism>
<dbReference type="Pfam" id="PF13367">
    <property type="entry name" value="PrsW-protease"/>
    <property type="match status" value="1"/>
</dbReference>